<dbReference type="RefSeq" id="WP_159749594.1">
    <property type="nucleotide sequence ID" value="NZ_WUQX01000001.1"/>
</dbReference>
<evidence type="ECO:0000256" key="1">
    <source>
        <dbReference type="SAM" id="Phobius"/>
    </source>
</evidence>
<keyword evidence="1" id="KW-0472">Membrane</keyword>
<feature type="transmembrane region" description="Helical" evidence="1">
    <location>
        <begin position="95"/>
        <end position="115"/>
    </location>
</feature>
<reference evidence="2 3" key="1">
    <citation type="submission" date="2019-12" db="EMBL/GenBank/DDBJ databases">
        <title>Sporaefaciens musculi gen. nov., sp. nov., a novel bacterium isolated from the caecum of an obese mouse.</title>
        <authorList>
            <person name="Rasmussen T.S."/>
            <person name="Streidl T."/>
            <person name="Hitch T.C.A."/>
            <person name="Wortmann E."/>
            <person name="Deptula P."/>
            <person name="Hansen M."/>
            <person name="Nielsen D.S."/>
            <person name="Clavel T."/>
            <person name="Vogensen F.K."/>
        </authorList>
    </citation>
    <scope>NUCLEOTIDE SEQUENCE [LARGE SCALE GENOMIC DNA]</scope>
    <source>
        <strain evidence="2 3">WCA-9-b2</strain>
    </source>
</reference>
<comment type="caution">
    <text evidence="2">The sequence shown here is derived from an EMBL/GenBank/DDBJ whole genome shotgun (WGS) entry which is preliminary data.</text>
</comment>
<evidence type="ECO:0000313" key="3">
    <source>
        <dbReference type="Proteomes" id="UP000460412"/>
    </source>
</evidence>
<accession>A0A7X3MDE7</accession>
<dbReference type="Proteomes" id="UP000460412">
    <property type="component" value="Unassembled WGS sequence"/>
</dbReference>
<gene>
    <name evidence="2" type="ORF">GN277_02630</name>
</gene>
<feature type="transmembrane region" description="Helical" evidence="1">
    <location>
        <begin position="12"/>
        <end position="29"/>
    </location>
</feature>
<dbReference type="AlphaFoldDB" id="A0A7X3MDE7"/>
<keyword evidence="1" id="KW-1133">Transmembrane helix</keyword>
<evidence type="ECO:0000313" key="2">
    <source>
        <dbReference type="EMBL" id="MXP74356.1"/>
    </source>
</evidence>
<feature type="transmembrane region" description="Helical" evidence="1">
    <location>
        <begin position="127"/>
        <end position="152"/>
    </location>
</feature>
<sequence>MRRVNTEELVSMALLGAILLIGQVGMSYLPNIEIVSLLIYIYTQVYRKKVFLIIYVFVILEGCIYGFGLWWFGYLYIWSILALIVLLNKKQQTSVITTSAILGAYGLSFGFLYSIPYFLAGGWAAGFSYWVSGIPFDLLHCGGNIAVSLVCYRPLCTLIGKLYHLSPKSTL</sequence>
<proteinExistence type="predicted"/>
<organism evidence="2 3">
    <name type="scientific">Sporofaciens musculi</name>
    <dbReference type="NCBI Taxonomy" id="2681861"/>
    <lineage>
        <taxon>Bacteria</taxon>
        <taxon>Bacillati</taxon>
        <taxon>Bacillota</taxon>
        <taxon>Clostridia</taxon>
        <taxon>Lachnospirales</taxon>
        <taxon>Lachnospiraceae</taxon>
        <taxon>Sporofaciens</taxon>
    </lineage>
</organism>
<feature type="transmembrane region" description="Helical" evidence="1">
    <location>
        <begin position="50"/>
        <end position="67"/>
    </location>
</feature>
<dbReference type="EMBL" id="WUQX01000001">
    <property type="protein sequence ID" value="MXP74356.1"/>
    <property type="molecule type" value="Genomic_DNA"/>
</dbReference>
<keyword evidence="1" id="KW-0812">Transmembrane</keyword>
<protein>
    <recommendedName>
        <fullName evidence="4">Energy-coupling factor transport system substrate-specific component</fullName>
    </recommendedName>
</protein>
<evidence type="ECO:0008006" key="4">
    <source>
        <dbReference type="Google" id="ProtNLM"/>
    </source>
</evidence>
<keyword evidence="3" id="KW-1185">Reference proteome</keyword>
<name>A0A7X3MDE7_9FIRM</name>